<keyword evidence="1" id="KW-0472">Membrane</keyword>
<dbReference type="RefSeq" id="WP_255177795.1">
    <property type="nucleotide sequence ID" value="NZ_CP101462.1"/>
</dbReference>
<gene>
    <name evidence="2" type="ORF">NMQ00_02590</name>
</gene>
<evidence type="ECO:0000313" key="2">
    <source>
        <dbReference type="EMBL" id="UTT43408.1"/>
    </source>
</evidence>
<evidence type="ECO:0000256" key="1">
    <source>
        <dbReference type="SAM" id="Phobius"/>
    </source>
</evidence>
<feature type="transmembrane region" description="Helical" evidence="1">
    <location>
        <begin position="12"/>
        <end position="43"/>
    </location>
</feature>
<organism evidence="2 3">
    <name type="scientific">Exiguobacterium aurantiacum</name>
    <dbReference type="NCBI Taxonomy" id="33987"/>
    <lineage>
        <taxon>Bacteria</taxon>
        <taxon>Bacillati</taxon>
        <taxon>Bacillota</taxon>
        <taxon>Bacilli</taxon>
        <taxon>Bacillales</taxon>
        <taxon>Bacillales Family XII. Incertae Sedis</taxon>
        <taxon>Exiguobacterium</taxon>
    </lineage>
</organism>
<keyword evidence="3" id="KW-1185">Reference proteome</keyword>
<protein>
    <submittedName>
        <fullName evidence="2">Uncharacterized protein</fullName>
    </submittedName>
</protein>
<keyword evidence="1" id="KW-1133">Transmembrane helix</keyword>
<name>A0ABY5FP85_9BACL</name>
<dbReference type="Proteomes" id="UP001060325">
    <property type="component" value="Chromosome"/>
</dbReference>
<dbReference type="EMBL" id="CP101462">
    <property type="protein sequence ID" value="UTT43408.1"/>
    <property type="molecule type" value="Genomic_DNA"/>
</dbReference>
<evidence type="ECO:0000313" key="3">
    <source>
        <dbReference type="Proteomes" id="UP001060325"/>
    </source>
</evidence>
<keyword evidence="1" id="KW-0812">Transmembrane</keyword>
<reference evidence="2" key="1">
    <citation type="submission" date="2022-07" db="EMBL/GenBank/DDBJ databases">
        <title>Complete genome of CX2.</title>
        <authorList>
            <person name="Cao G."/>
        </authorList>
    </citation>
    <scope>NUCLEOTIDE SEQUENCE</scope>
    <source>
        <strain evidence="2">CX2</strain>
    </source>
</reference>
<proteinExistence type="predicted"/>
<accession>A0ABY5FP85</accession>
<sequence length="50" mass="5196">MSNKQTTGSYAFPLALAVGVSLAIALDNYLIGLAIGVGLYFAFSDSPKKT</sequence>